<comment type="similarity">
    <text evidence="7">Belongs to the ABC-4 integral membrane protein family.</text>
</comment>
<feature type="transmembrane region" description="Helical" evidence="8">
    <location>
        <begin position="636"/>
        <end position="660"/>
    </location>
</feature>
<comment type="caution">
    <text evidence="10">The sequence shown here is derived from an EMBL/GenBank/DDBJ whole genome shotgun (WGS) entry which is preliminary data.</text>
</comment>
<protein>
    <submittedName>
        <fullName evidence="10">ABC transporter permease</fullName>
    </submittedName>
</protein>
<feature type="transmembrane region" description="Helical" evidence="8">
    <location>
        <begin position="792"/>
        <end position="821"/>
    </location>
</feature>
<keyword evidence="11" id="KW-1185">Reference proteome</keyword>
<keyword evidence="3" id="KW-1003">Cell membrane</keyword>
<evidence type="ECO:0000313" key="11">
    <source>
        <dbReference type="Proteomes" id="UP001207252"/>
    </source>
</evidence>
<evidence type="ECO:0000256" key="5">
    <source>
        <dbReference type="ARBA" id="ARBA00022989"/>
    </source>
</evidence>
<evidence type="ECO:0000256" key="1">
    <source>
        <dbReference type="ARBA" id="ARBA00004651"/>
    </source>
</evidence>
<keyword evidence="4 8" id="KW-0812">Transmembrane</keyword>
<keyword evidence="6 8" id="KW-0472">Membrane</keyword>
<comment type="similarity">
    <text evidence="2">Belongs to the ABC transporter superfamily.</text>
</comment>
<evidence type="ECO:0000256" key="2">
    <source>
        <dbReference type="ARBA" id="ARBA00005417"/>
    </source>
</evidence>
<feature type="transmembrane region" description="Helical" evidence="8">
    <location>
        <begin position="20"/>
        <end position="37"/>
    </location>
</feature>
<evidence type="ECO:0000256" key="8">
    <source>
        <dbReference type="SAM" id="Phobius"/>
    </source>
</evidence>
<evidence type="ECO:0000259" key="9">
    <source>
        <dbReference type="Pfam" id="PF02687"/>
    </source>
</evidence>
<feature type="transmembrane region" description="Helical" evidence="8">
    <location>
        <begin position="1634"/>
        <end position="1660"/>
    </location>
</feature>
<evidence type="ECO:0000256" key="4">
    <source>
        <dbReference type="ARBA" id="ARBA00022692"/>
    </source>
</evidence>
<feature type="transmembrane region" description="Helical" evidence="8">
    <location>
        <begin position="680"/>
        <end position="705"/>
    </location>
</feature>
<proteinExistence type="inferred from homology"/>
<dbReference type="PANTHER" id="PTHR30572:SF4">
    <property type="entry name" value="ABC TRANSPORTER PERMEASE YTRF"/>
    <property type="match status" value="1"/>
</dbReference>
<organism evidence="10 11">
    <name type="scientific">Ureaplasma zalophigenitalium</name>
    <dbReference type="NCBI Taxonomy" id="907723"/>
    <lineage>
        <taxon>Bacteria</taxon>
        <taxon>Bacillati</taxon>
        <taxon>Mycoplasmatota</taxon>
        <taxon>Mycoplasmoidales</taxon>
        <taxon>Mycoplasmoidaceae</taxon>
        <taxon>Ureaplasma</taxon>
    </lineage>
</organism>
<dbReference type="InterPro" id="IPR050250">
    <property type="entry name" value="Macrolide_Exporter_MacB"/>
</dbReference>
<name>A0ABT3BPJ9_9BACT</name>
<feature type="transmembrane region" description="Helical" evidence="8">
    <location>
        <begin position="1591"/>
        <end position="1613"/>
    </location>
</feature>
<dbReference type="EMBL" id="JAOXHJ010000004">
    <property type="protein sequence ID" value="MCV3754161.1"/>
    <property type="molecule type" value="Genomic_DNA"/>
</dbReference>
<evidence type="ECO:0000256" key="6">
    <source>
        <dbReference type="ARBA" id="ARBA00023136"/>
    </source>
</evidence>
<dbReference type="InterPro" id="IPR036640">
    <property type="entry name" value="ABC1_TM_sf"/>
</dbReference>
<evidence type="ECO:0000256" key="3">
    <source>
        <dbReference type="ARBA" id="ARBA00022475"/>
    </source>
</evidence>
<keyword evidence="5 8" id="KW-1133">Transmembrane helix</keyword>
<dbReference type="Pfam" id="PF02687">
    <property type="entry name" value="FtsX"/>
    <property type="match status" value="2"/>
</dbReference>
<dbReference type="InterPro" id="IPR003838">
    <property type="entry name" value="ABC3_permease_C"/>
</dbReference>
<dbReference type="PANTHER" id="PTHR30572">
    <property type="entry name" value="MEMBRANE COMPONENT OF TRANSPORTER-RELATED"/>
    <property type="match status" value="1"/>
</dbReference>
<evidence type="ECO:0000313" key="10">
    <source>
        <dbReference type="EMBL" id="MCV3754161.1"/>
    </source>
</evidence>
<gene>
    <name evidence="10" type="ORF">OF365_02120</name>
</gene>
<dbReference type="Proteomes" id="UP001207252">
    <property type="component" value="Unassembled WGS sequence"/>
</dbReference>
<feature type="domain" description="ABC3 transporter permease C-terminal" evidence="9">
    <location>
        <begin position="639"/>
        <end position="758"/>
    </location>
</feature>
<comment type="subcellular location">
    <subcellularLocation>
        <location evidence="1">Cell membrane</location>
        <topology evidence="1">Multi-pass membrane protein</topology>
    </subcellularLocation>
</comment>
<feature type="domain" description="ABC3 transporter permease C-terminal" evidence="9">
    <location>
        <begin position="1592"/>
        <end position="1709"/>
    </location>
</feature>
<accession>A0ABT3BPJ9</accession>
<feature type="transmembrane region" description="Helical" evidence="8">
    <location>
        <begin position="725"/>
        <end position="752"/>
    </location>
</feature>
<dbReference type="RefSeq" id="WP_263817964.1">
    <property type="nucleotide sequence ID" value="NZ_JAOXHJ010000004.1"/>
</dbReference>
<sequence>MFWRLIKNFYAYLWKNKGSFIGLGTLIFISVFAFSLLKNTSTSLKQSYNKLVDEQKLHNVVVNEFYNDQNKDIAQKKLDDRLKELKTFYQAKGIDLTVERTRALIVNAPHQDINYQLLQYNNNQTLNTFDQTTIDVLQRYNFVSYDLNQIYLLAQKDVQDYIEAAKDKYFNASVFNDDISMLNQTELKAQALNNPKQVYEQIENLLHSKQIPSYQAIYQAVLQNKIFLEQTNNSDLINHIRYEHQRKILNDYLVIWNYLLHHLPLQINNGEKGLEVLKNNIIKQIDEQVNLGQVAKKSWKDFVINKNNANPNGLIYQTYYDGVKIDANFKKEDNNISVDEMANLPNSLAARRFILAQLVYAKWGDNNQLYADFLQANKYAQSHPEYDPLDLKTYHNDPTFNAQTARKVATQFLLILYPSKKGIASNQEINVVAKAHRMSFSFVPAGVPIPAYFDMQTSYLAVSTPFFLKQHNKKVYDANLYLENIAKIHTQEAFEKYFNSISDDFKVYIDTTPYLIIKTGLTPNYMFPIINFSSLIPNPAKEALIYVNNNGFERTFDGFRSNPVEKNLYIRLNTRDEGLIKQFTLDLNKWIVANEVMSWPSQIDAAYMAEDTNNKITPAPLRLVFVRKITTTIQTFSSLITLLILALSIFVIVIIVNRFIAQNKIIIGNMMANGVNRWKIIASFLTIGIIPCLFMGIIAFISAHFSQSFAIDLLKDYWMVPTETIAFNFGELITVIIIPFLIFATIVSLMVWKLTNKNATDLMRGIETNKVSWFVRLLTKRPARENMGFTRYAFILSFSSLSRVILLSLMIMFSFGLILFVTNTRSKIVDSMNSSLTTKRYRFAIEFNSPTKQSGQFHSVWSDKLGVNLRIPDNNQDLNQNYAVSDYANDVRTSPLLNNYLNLKLFGEKDDLRTKYDIGYLTNAFQIKQFLDFNFGLANQITNPWEITRSLIPENSLYMVNRQYDSWAKTAVNNHSILNNQFKATNTDQETKNRLAKLAYEVLKIKDYQNLKMVRSTNDLLTYLRTLIKQNDQHHLDKTKNYVFDIRLLDDQINFQNIQLELRFDPNEQQWTTSQLFEINHVLSPLALAHAYFKEAQEEAFKFENDLIPNFKFFDDWYFDTYNQDRKFNNFQVSFSSYLRARFLKESDQGAFRYKQNFTLPIFKAFIASKYLNKKITFDLFNDKKEKMTFELPVDDWSDLEFSTQMVNDQEVYRVVNKKTNNQISLTNQSYYLHYDIDSRKATNQAENNNIANKVHLDYIHYVLLTHPNWNPLFKQKWGGISFNTLVLDPYKNENEEYDEPFVYVDANVTHINKQLTNEKQKQKAIKVIGLVDDSHAVLLSHNGTSINHLLFTNEEKDFIPVIINNVFAKYYNLGIGGTLAIKINNHTDRLSSHKQNHIAVLKVVAISDNNQELQIYTNIHQAANLLDLHADPYSSKQANNTTYPFNGIFTNKKSPDILTNITPIFSLSGLYPVQERWSKSQQNIDLINNIINPSSDDLMKANDPQQVQSLIYRSQKLLLNALEDFKDMVELKYYLRPIGDERAQAAHVIDLLVKKYGYSTYQALISNVEPVDVMFNVYQTANNTINKIEITIIFLFMLIILLTIILMITNSFNDLLKVARMLKNMGYSNQKNAVLFLLSFLPALLIGIVLAVPFSIGLIGMFNQAVFNAFTIFIPSVFVVWHFVIIILVLTIIFIALWAIAYYALKKSDVASASKRE</sequence>
<evidence type="ECO:0000256" key="7">
    <source>
        <dbReference type="ARBA" id="ARBA00038076"/>
    </source>
</evidence>
<feature type="transmembrane region" description="Helical" evidence="8">
    <location>
        <begin position="1680"/>
        <end position="1706"/>
    </location>
</feature>
<reference evidence="10 11" key="1">
    <citation type="journal article" date="2020" name="Int. J. Syst. Evol. Microbiol.">
        <title>Ureaplasma miroungigenitalium sp. nov. isolated from northern elephant seals (Mirounga angustirostris) and Ureaplasma zalophigenitalium sp. nov. isolated from California sea lions (Zalophus californianus).</title>
        <authorList>
            <person name="Volokhov D.V."/>
            <person name="Gulland F.M."/>
            <person name="Gao Y."/>
            <person name="Chizhikov V.E."/>
        </authorList>
    </citation>
    <scope>NUCLEOTIDE SEQUENCE [LARGE SCALE GENOMIC DNA]</scope>
    <source>
        <strain evidence="10 11">CSL7644-GEN</strain>
    </source>
</reference>
<dbReference type="SUPFAM" id="SSF90123">
    <property type="entry name" value="ABC transporter transmembrane region"/>
    <property type="match status" value="1"/>
</dbReference>